<organism evidence="1 2">
    <name type="scientific">Candidatus Woesebacteria bacterium RIFCSPLOWO2_01_FULL_39_10</name>
    <dbReference type="NCBI Taxonomy" id="1802516"/>
    <lineage>
        <taxon>Bacteria</taxon>
        <taxon>Candidatus Woeseibacteriota</taxon>
    </lineage>
</organism>
<comment type="caution">
    <text evidence="1">The sequence shown here is derived from an EMBL/GenBank/DDBJ whole genome shotgun (WGS) entry which is preliminary data.</text>
</comment>
<proteinExistence type="predicted"/>
<gene>
    <name evidence="1" type="ORF">A3A75_01130</name>
</gene>
<dbReference type="EMBL" id="MGHC01000033">
    <property type="protein sequence ID" value="OGM58616.1"/>
    <property type="molecule type" value="Genomic_DNA"/>
</dbReference>
<protein>
    <submittedName>
        <fullName evidence="1">Uncharacterized protein</fullName>
    </submittedName>
</protein>
<dbReference type="STRING" id="1802516.A3A75_01130"/>
<accession>A0A1F8B3L4</accession>
<dbReference type="Proteomes" id="UP000179018">
    <property type="component" value="Unassembled WGS sequence"/>
</dbReference>
<reference evidence="1 2" key="1">
    <citation type="journal article" date="2016" name="Nat. Commun.">
        <title>Thousands of microbial genomes shed light on interconnected biogeochemical processes in an aquifer system.</title>
        <authorList>
            <person name="Anantharaman K."/>
            <person name="Brown C.T."/>
            <person name="Hug L.A."/>
            <person name="Sharon I."/>
            <person name="Castelle C.J."/>
            <person name="Probst A.J."/>
            <person name="Thomas B.C."/>
            <person name="Singh A."/>
            <person name="Wilkins M.J."/>
            <person name="Karaoz U."/>
            <person name="Brodie E.L."/>
            <person name="Williams K.H."/>
            <person name="Hubbard S.S."/>
            <person name="Banfield J.F."/>
        </authorList>
    </citation>
    <scope>NUCLEOTIDE SEQUENCE [LARGE SCALE GENOMIC DNA]</scope>
</reference>
<evidence type="ECO:0000313" key="2">
    <source>
        <dbReference type="Proteomes" id="UP000179018"/>
    </source>
</evidence>
<evidence type="ECO:0000313" key="1">
    <source>
        <dbReference type="EMBL" id="OGM58616.1"/>
    </source>
</evidence>
<sequence length="100" mass="11423">MGLRDLLGHIPDKELVVIHETFGERDRQLNDLVARGEITEELAGELSHVREVVTAVRTESHRRLLQGPETHEVLAEVDVLQPSPKERERASGIFIRRRGR</sequence>
<name>A0A1F8B3L4_9BACT</name>
<dbReference type="AlphaFoldDB" id="A0A1F8B3L4"/>